<accession>A0A1E5P4S4</accession>
<dbReference type="AlphaFoldDB" id="A0A1E5P4S4"/>
<keyword evidence="3" id="KW-1185">Reference proteome</keyword>
<dbReference type="EMBL" id="MEHJ01000001">
    <property type="protein sequence ID" value="OEJ24568.1"/>
    <property type="molecule type" value="Genomic_DNA"/>
</dbReference>
<evidence type="ECO:0000313" key="2">
    <source>
        <dbReference type="EMBL" id="OEJ24568.1"/>
    </source>
</evidence>
<sequence>MPGRDRDPSAAFVGRNPGVPGRGQVDVRACDHQDRVGVVEHEGDPVRRIARVYGYVRCPRLQHRQHRDHEVDRPWQRHGHEPLLARTLCGQRLREAA</sequence>
<comment type="caution">
    <text evidence="2">The sequence shown here is derived from an EMBL/GenBank/DDBJ whole genome shotgun (WGS) entry which is preliminary data.</text>
</comment>
<dbReference type="Proteomes" id="UP000095759">
    <property type="component" value="Unassembled WGS sequence"/>
</dbReference>
<evidence type="ECO:0000256" key="1">
    <source>
        <dbReference type="SAM" id="MobiDB-lite"/>
    </source>
</evidence>
<gene>
    <name evidence="2" type="ORF">AS594_08765</name>
</gene>
<evidence type="ECO:0000313" key="3">
    <source>
        <dbReference type="Proteomes" id="UP000095759"/>
    </source>
</evidence>
<organism evidence="2 3">
    <name type="scientific">Streptomyces agglomeratus</name>
    <dbReference type="NCBI Taxonomy" id="285458"/>
    <lineage>
        <taxon>Bacteria</taxon>
        <taxon>Bacillati</taxon>
        <taxon>Actinomycetota</taxon>
        <taxon>Actinomycetes</taxon>
        <taxon>Kitasatosporales</taxon>
        <taxon>Streptomycetaceae</taxon>
        <taxon>Streptomyces</taxon>
    </lineage>
</organism>
<feature type="region of interest" description="Disordered" evidence="1">
    <location>
        <begin position="1"/>
        <end position="25"/>
    </location>
</feature>
<reference evidence="2 3" key="1">
    <citation type="submission" date="2016-08" db="EMBL/GenBank/DDBJ databases">
        <title>Complete genome sequence of Streptomyces agglomeratus strain 6-3-2, a novel anti-MRSA actinomycete isolated from Wuli of Tebit, China.</title>
        <authorList>
            <person name="Chen X."/>
        </authorList>
    </citation>
    <scope>NUCLEOTIDE SEQUENCE [LARGE SCALE GENOMIC DNA]</scope>
    <source>
        <strain evidence="2 3">6-3-2</strain>
    </source>
</reference>
<protein>
    <submittedName>
        <fullName evidence="2">Uncharacterized protein</fullName>
    </submittedName>
</protein>
<name>A0A1E5P4S4_9ACTN</name>
<proteinExistence type="predicted"/>
<dbReference type="AntiFam" id="ANF00178">
    <property type="entry name" value="Shadow ORF (opposite dhbF)"/>
</dbReference>